<dbReference type="PANTHER" id="PTHR11005">
    <property type="entry name" value="LYSOSOMAL ACID LIPASE-RELATED"/>
    <property type="match status" value="1"/>
</dbReference>
<evidence type="ECO:0000313" key="2">
    <source>
        <dbReference type="EMBL" id="MDT0619921.1"/>
    </source>
</evidence>
<dbReference type="Gene3D" id="3.40.50.1820">
    <property type="entry name" value="alpha/beta hydrolase"/>
    <property type="match status" value="1"/>
</dbReference>
<reference evidence="2 3" key="1">
    <citation type="submission" date="2023-09" db="EMBL/GenBank/DDBJ databases">
        <authorList>
            <person name="Rey-Velasco X."/>
        </authorList>
    </citation>
    <scope>NUCLEOTIDE SEQUENCE [LARGE SCALE GENOMIC DNA]</scope>
    <source>
        <strain evidence="2 3">P385</strain>
    </source>
</reference>
<accession>A0ABU3BE18</accession>
<evidence type="ECO:0000259" key="1">
    <source>
        <dbReference type="Pfam" id="PF12146"/>
    </source>
</evidence>
<keyword evidence="2" id="KW-0378">Hydrolase</keyword>
<gene>
    <name evidence="2" type="ORF">RM531_15745</name>
</gene>
<dbReference type="InterPro" id="IPR022742">
    <property type="entry name" value="Hydrolase_4"/>
</dbReference>
<dbReference type="SUPFAM" id="SSF53474">
    <property type="entry name" value="alpha/beta-Hydrolases"/>
    <property type="match status" value="1"/>
</dbReference>
<protein>
    <submittedName>
        <fullName evidence="2">Alpha/beta fold hydrolase</fullName>
    </submittedName>
</protein>
<organism evidence="2 3">
    <name type="scientific">Spectribacter acetivorans</name>
    <dbReference type="NCBI Taxonomy" id="3075603"/>
    <lineage>
        <taxon>Bacteria</taxon>
        <taxon>Pseudomonadati</taxon>
        <taxon>Pseudomonadota</taxon>
        <taxon>Gammaproteobacteria</taxon>
        <taxon>Salinisphaerales</taxon>
        <taxon>Salinisphaeraceae</taxon>
        <taxon>Spectribacter</taxon>
    </lineage>
</organism>
<evidence type="ECO:0000313" key="3">
    <source>
        <dbReference type="Proteomes" id="UP001259982"/>
    </source>
</evidence>
<dbReference type="Pfam" id="PF12146">
    <property type="entry name" value="Hydrolase_4"/>
    <property type="match status" value="1"/>
</dbReference>
<comment type="caution">
    <text evidence="2">The sequence shown here is derived from an EMBL/GenBank/DDBJ whole genome shotgun (WGS) entry which is preliminary data.</text>
</comment>
<keyword evidence="3" id="KW-1185">Reference proteome</keyword>
<dbReference type="Proteomes" id="UP001259982">
    <property type="component" value="Unassembled WGS sequence"/>
</dbReference>
<sequence length="291" mass="31149">MSPVSAADSASAVHEILTAPDGGRFNLTRAIPARPCAAVVMLPGMFTGRRFWLSDQGVGLAAFLADAGFAVYIVERRGVGANRGDAGTGRSGFTEHVQHDLPLVQSLVAEEQRGPVFWIGHSFGGVLAARAVATTLHADQVAGLVLFATQFEVGKRGLDFPGNLFARGVARLLGRVPARWVGLGPEDESPATMTDAGRMVADGRRQPELREQLGRLTQPTLAIVGAGDRVDPPEGCERFIGHFASTDRTFLRAGTHNGFEVDFDHPGIVISKPARAQIWPLVRDWLDARLA</sequence>
<dbReference type="RefSeq" id="WP_311660656.1">
    <property type="nucleotide sequence ID" value="NZ_JAVRHY010000026.1"/>
</dbReference>
<dbReference type="EMBL" id="JAVRHY010000026">
    <property type="protein sequence ID" value="MDT0619921.1"/>
    <property type="molecule type" value="Genomic_DNA"/>
</dbReference>
<dbReference type="InterPro" id="IPR029058">
    <property type="entry name" value="AB_hydrolase_fold"/>
</dbReference>
<dbReference type="GO" id="GO:0016787">
    <property type="term" value="F:hydrolase activity"/>
    <property type="evidence" value="ECO:0007669"/>
    <property type="project" value="UniProtKB-KW"/>
</dbReference>
<feature type="domain" description="Serine aminopeptidase S33" evidence="1">
    <location>
        <begin position="56"/>
        <end position="180"/>
    </location>
</feature>
<proteinExistence type="predicted"/>
<name>A0ABU3BE18_9GAMM</name>